<dbReference type="HOGENOM" id="CLU_2828326_0_0_0"/>
<reference evidence="2 3" key="1">
    <citation type="journal article" date="2003" name="Proc. Natl. Acad. Sci. U.S.A.">
        <title>Complete genome sequence of the marine planctomycete Pirellula sp. strain 1.</title>
        <authorList>
            <person name="Gloeckner F.O."/>
            <person name="Kube M."/>
            <person name="Bauer M."/>
            <person name="Teeling H."/>
            <person name="Lombardot T."/>
            <person name="Ludwig W."/>
            <person name="Gade D."/>
            <person name="Beck A."/>
            <person name="Borzym K."/>
            <person name="Heitmann K."/>
            <person name="Rabus R."/>
            <person name="Schlesner H."/>
            <person name="Amann R."/>
            <person name="Reinhardt R."/>
        </authorList>
    </citation>
    <scope>NUCLEOTIDE SEQUENCE [LARGE SCALE GENOMIC DNA]</scope>
    <source>
        <strain evidence="3">DSM 10527 / NCIMB 13988 / SH1</strain>
    </source>
</reference>
<evidence type="ECO:0000256" key="1">
    <source>
        <dbReference type="SAM" id="MobiDB-lite"/>
    </source>
</evidence>
<sequence>MQKAAICSAKSRQRKSNSHRLTLVQTRKIQQKSGAAKRFISQSSRAITPPPGSPTCIFHSGKCTIG</sequence>
<dbReference type="EnsemblBacteria" id="CAD71642">
    <property type="protein sequence ID" value="CAD71642"/>
    <property type="gene ID" value="RB543"/>
</dbReference>
<protein>
    <submittedName>
        <fullName evidence="2">Uncharacterized protein</fullName>
    </submittedName>
</protein>
<dbReference type="EMBL" id="BX294133">
    <property type="protein sequence ID" value="CAD71642.1"/>
    <property type="molecule type" value="Genomic_DNA"/>
</dbReference>
<name>Q7UYK0_RHOBA</name>
<feature type="region of interest" description="Disordered" evidence="1">
    <location>
        <begin position="33"/>
        <end position="53"/>
    </location>
</feature>
<dbReference type="KEGG" id="rba:RB543"/>
<organism evidence="2 3">
    <name type="scientific">Rhodopirellula baltica (strain DSM 10527 / NCIMB 13988 / SH1)</name>
    <dbReference type="NCBI Taxonomy" id="243090"/>
    <lineage>
        <taxon>Bacteria</taxon>
        <taxon>Pseudomonadati</taxon>
        <taxon>Planctomycetota</taxon>
        <taxon>Planctomycetia</taxon>
        <taxon>Pirellulales</taxon>
        <taxon>Pirellulaceae</taxon>
        <taxon>Rhodopirellula</taxon>
    </lineage>
</organism>
<evidence type="ECO:0000313" key="3">
    <source>
        <dbReference type="Proteomes" id="UP000001025"/>
    </source>
</evidence>
<dbReference type="AlphaFoldDB" id="Q7UYK0"/>
<evidence type="ECO:0000313" key="2">
    <source>
        <dbReference type="EMBL" id="CAD71642.1"/>
    </source>
</evidence>
<dbReference type="Proteomes" id="UP000001025">
    <property type="component" value="Chromosome"/>
</dbReference>
<dbReference type="STRING" id="243090.RB543"/>
<accession>Q7UYK0</accession>
<proteinExistence type="predicted"/>
<gene>
    <name evidence="2" type="ordered locus">RB543</name>
</gene>
<keyword evidence="3" id="KW-1185">Reference proteome</keyword>
<dbReference type="InParanoid" id="Q7UYK0"/>